<proteinExistence type="predicted"/>
<gene>
    <name evidence="1" type="ORF">GCM10010844_32300</name>
</gene>
<reference evidence="2" key="1">
    <citation type="journal article" date="2019" name="Int. J. Syst. Evol. Microbiol.">
        <title>The Global Catalogue of Microorganisms (GCM) 10K type strain sequencing project: providing services to taxonomists for standard genome sequencing and annotation.</title>
        <authorList>
            <consortium name="The Broad Institute Genomics Platform"/>
            <consortium name="The Broad Institute Genome Sequencing Center for Infectious Disease"/>
            <person name="Wu L."/>
            <person name="Ma J."/>
        </authorList>
    </citation>
    <scope>NUCLEOTIDE SEQUENCE [LARGE SCALE GENOMIC DNA]</scope>
    <source>
        <strain evidence="2">JCM 19173</strain>
    </source>
</reference>
<sequence length="192" mass="21868">MSLSAQPFAATTTEPLIPLMMNRYGWTARVCRDRITVLRQTVLKHKRDGFTQPGKVWMVTAYAWSTVQSYLDGYDADRWLTFRAYLTDQYGADEQPPELADVIEELRSTHAAQVKVNEQLLEINRNFQETLEGVTRRLGVIENLLRALPEEIDAALDERRAAGDKRGESTRDVVEDVRDGLRLIGQALSNRS</sequence>
<accession>A0ABQ2FNE8</accession>
<evidence type="ECO:0000313" key="1">
    <source>
        <dbReference type="EMBL" id="GGL11198.1"/>
    </source>
</evidence>
<dbReference type="RefSeq" id="WP_189070015.1">
    <property type="nucleotide sequence ID" value="NZ_BMPE01000012.1"/>
</dbReference>
<protein>
    <submittedName>
        <fullName evidence="1">Uncharacterized protein</fullName>
    </submittedName>
</protein>
<keyword evidence="2" id="KW-1185">Reference proteome</keyword>
<name>A0ABQ2FNE8_9DEIO</name>
<evidence type="ECO:0000313" key="2">
    <source>
        <dbReference type="Proteomes" id="UP000604341"/>
    </source>
</evidence>
<dbReference type="EMBL" id="BMPE01000012">
    <property type="protein sequence ID" value="GGL11198.1"/>
    <property type="molecule type" value="Genomic_DNA"/>
</dbReference>
<organism evidence="1 2">
    <name type="scientific">Deinococcus radiotolerans</name>
    <dbReference type="NCBI Taxonomy" id="1309407"/>
    <lineage>
        <taxon>Bacteria</taxon>
        <taxon>Thermotogati</taxon>
        <taxon>Deinococcota</taxon>
        <taxon>Deinococci</taxon>
        <taxon>Deinococcales</taxon>
        <taxon>Deinococcaceae</taxon>
        <taxon>Deinococcus</taxon>
    </lineage>
</organism>
<dbReference type="Proteomes" id="UP000604341">
    <property type="component" value="Unassembled WGS sequence"/>
</dbReference>
<comment type="caution">
    <text evidence="1">The sequence shown here is derived from an EMBL/GenBank/DDBJ whole genome shotgun (WGS) entry which is preliminary data.</text>
</comment>